<dbReference type="CDD" id="cd00161">
    <property type="entry name" value="beta-trefoil_Ricin-like"/>
    <property type="match status" value="1"/>
</dbReference>
<organism evidence="3 4">
    <name type="scientific">Leucocoprinus birnbaumii</name>
    <dbReference type="NCBI Taxonomy" id="56174"/>
    <lineage>
        <taxon>Eukaryota</taxon>
        <taxon>Fungi</taxon>
        <taxon>Dikarya</taxon>
        <taxon>Basidiomycota</taxon>
        <taxon>Agaricomycotina</taxon>
        <taxon>Agaricomycetes</taxon>
        <taxon>Agaricomycetidae</taxon>
        <taxon>Agaricales</taxon>
        <taxon>Agaricineae</taxon>
        <taxon>Agaricaceae</taxon>
        <taxon>Leucocoprinus</taxon>
    </lineage>
</organism>
<evidence type="ECO:0000256" key="1">
    <source>
        <dbReference type="SAM" id="SignalP"/>
    </source>
</evidence>
<sequence>MLAKIPLTILSLSALAAAQTIQICNQYSIYCIRMETLLPQPGDPAVWFPPSMWYAQRWIFTDDGYLINGHSGLVLEAPVNSKGNLIKGKGLVMKEQVAGALNQQWKFDDKKRFVSKKNESMAISGRNGVVKQAYSPLALYPANDTDPNQVFRYYGVMPQVFGTELKCKNILGERGDGLCPNQ</sequence>
<dbReference type="AlphaFoldDB" id="A0AAD5VP24"/>
<proteinExistence type="predicted"/>
<gene>
    <name evidence="2" type="ORF">NP233_g11936</name>
    <name evidence="3" type="ORF">NP233_g7638</name>
</gene>
<keyword evidence="1" id="KW-0732">Signal</keyword>
<protein>
    <recommendedName>
        <fullName evidence="5">Ricin B lectin domain-containing protein</fullName>
    </recommendedName>
</protein>
<dbReference type="InterPro" id="IPR035992">
    <property type="entry name" value="Ricin_B-like_lectins"/>
</dbReference>
<evidence type="ECO:0000313" key="4">
    <source>
        <dbReference type="Proteomes" id="UP001213000"/>
    </source>
</evidence>
<evidence type="ECO:0000313" key="2">
    <source>
        <dbReference type="EMBL" id="KAJ3556633.1"/>
    </source>
</evidence>
<evidence type="ECO:0008006" key="5">
    <source>
        <dbReference type="Google" id="ProtNLM"/>
    </source>
</evidence>
<comment type="caution">
    <text evidence="3">The sequence shown here is derived from an EMBL/GenBank/DDBJ whole genome shotgun (WGS) entry which is preliminary data.</text>
</comment>
<name>A0AAD5VP24_9AGAR</name>
<dbReference type="Gene3D" id="2.80.10.50">
    <property type="match status" value="1"/>
</dbReference>
<evidence type="ECO:0000313" key="3">
    <source>
        <dbReference type="EMBL" id="KAJ3565429.1"/>
    </source>
</evidence>
<dbReference type="EMBL" id="JANIEX010001559">
    <property type="protein sequence ID" value="KAJ3556633.1"/>
    <property type="molecule type" value="Genomic_DNA"/>
</dbReference>
<dbReference type="SUPFAM" id="SSF50370">
    <property type="entry name" value="Ricin B-like lectins"/>
    <property type="match status" value="1"/>
</dbReference>
<feature type="chain" id="PRO_5042441414" description="Ricin B lectin domain-containing protein" evidence="1">
    <location>
        <begin position="19"/>
        <end position="182"/>
    </location>
</feature>
<dbReference type="PROSITE" id="PS50231">
    <property type="entry name" value="RICIN_B_LECTIN"/>
    <property type="match status" value="1"/>
</dbReference>
<dbReference type="Proteomes" id="UP001213000">
    <property type="component" value="Unassembled WGS sequence"/>
</dbReference>
<dbReference type="EMBL" id="JANIEX010000572">
    <property type="protein sequence ID" value="KAJ3565429.1"/>
    <property type="molecule type" value="Genomic_DNA"/>
</dbReference>
<accession>A0AAD5VP24</accession>
<reference evidence="3" key="1">
    <citation type="submission" date="2022-07" db="EMBL/GenBank/DDBJ databases">
        <title>Genome Sequence of Leucocoprinus birnbaumii.</title>
        <authorList>
            <person name="Buettner E."/>
        </authorList>
    </citation>
    <scope>NUCLEOTIDE SEQUENCE</scope>
    <source>
        <strain evidence="3">VT141</strain>
    </source>
</reference>
<keyword evidence="4" id="KW-1185">Reference proteome</keyword>
<feature type="signal peptide" evidence="1">
    <location>
        <begin position="1"/>
        <end position="18"/>
    </location>
</feature>